<evidence type="ECO:0000313" key="2">
    <source>
        <dbReference type="EMBL" id="OEH75405.1"/>
    </source>
</evidence>
<organism evidence="2 3">
    <name type="scientific">Cyclospora cayetanensis</name>
    <dbReference type="NCBI Taxonomy" id="88456"/>
    <lineage>
        <taxon>Eukaryota</taxon>
        <taxon>Sar</taxon>
        <taxon>Alveolata</taxon>
        <taxon>Apicomplexa</taxon>
        <taxon>Conoidasida</taxon>
        <taxon>Coccidia</taxon>
        <taxon>Eucoccidiorida</taxon>
        <taxon>Eimeriorina</taxon>
        <taxon>Eimeriidae</taxon>
        <taxon>Cyclospora</taxon>
    </lineage>
</organism>
<dbReference type="AlphaFoldDB" id="A0A1D3CW22"/>
<keyword evidence="3" id="KW-1185">Reference proteome</keyword>
<sequence length="253" mass="28459">MGDRSYPASETFITSAGRRDHPQARQLHEQLARTPHAPTCRRIEELTAHVRESCMFRAKALDAEALEIALKERNVHRDALEQTTVEECAKETESSANFKFFGSSSESTKLMTPEDKANRYFEQMLNARPQENTEFVSRWTELASAPSSSVQQTGLTERKTFAKDNLFTLPVNYSLGGRCKDRECLAPVEEARKNKGAFCPASTQVVQPALQAFKQRLRDAIRKAKGCLGFIALKAALEWAHKAQLSTRIRLPT</sequence>
<protein>
    <submittedName>
        <fullName evidence="2">Uncharacterized protein</fullName>
    </submittedName>
</protein>
<dbReference type="EMBL" id="JROU02001731">
    <property type="protein sequence ID" value="OEH75405.1"/>
    <property type="molecule type" value="Genomic_DNA"/>
</dbReference>
<dbReference type="InParanoid" id="A0A1D3CW22"/>
<accession>A0A1D3CW22</accession>
<dbReference type="VEuPathDB" id="ToxoDB:LOC34620233"/>
<gene>
    <name evidence="2" type="ORF">cyc_03561</name>
</gene>
<evidence type="ECO:0000256" key="1">
    <source>
        <dbReference type="SAM" id="MobiDB-lite"/>
    </source>
</evidence>
<feature type="region of interest" description="Disordered" evidence="1">
    <location>
        <begin position="1"/>
        <end position="22"/>
    </location>
</feature>
<reference evidence="2 3" key="1">
    <citation type="journal article" date="2016" name="BMC Genomics">
        <title>Comparative genomics reveals Cyclospora cayetanensis possesses coccidia-like metabolism and invasion components but unique surface antigens.</title>
        <authorList>
            <person name="Liu S."/>
            <person name="Wang L."/>
            <person name="Zheng H."/>
            <person name="Xu Z."/>
            <person name="Roellig D.M."/>
            <person name="Li N."/>
            <person name="Frace M.A."/>
            <person name="Tang K."/>
            <person name="Arrowood M.J."/>
            <person name="Moss D.M."/>
            <person name="Zhang L."/>
            <person name="Feng Y."/>
            <person name="Xiao L."/>
        </authorList>
    </citation>
    <scope>NUCLEOTIDE SEQUENCE [LARGE SCALE GENOMIC DNA]</scope>
    <source>
        <strain evidence="2 3">CHN_HEN01</strain>
    </source>
</reference>
<dbReference type="VEuPathDB" id="ToxoDB:cyc_03561"/>
<name>A0A1D3CW22_9EIME</name>
<evidence type="ECO:0000313" key="3">
    <source>
        <dbReference type="Proteomes" id="UP000095192"/>
    </source>
</evidence>
<dbReference type="Proteomes" id="UP000095192">
    <property type="component" value="Unassembled WGS sequence"/>
</dbReference>
<proteinExistence type="predicted"/>
<comment type="caution">
    <text evidence="2">The sequence shown here is derived from an EMBL/GenBank/DDBJ whole genome shotgun (WGS) entry which is preliminary data.</text>
</comment>